<dbReference type="Gene3D" id="3.90.25.10">
    <property type="entry name" value="UDP-galactose 4-epimerase, domain 1"/>
    <property type="match status" value="1"/>
</dbReference>
<organism evidence="2 3">
    <name type="scientific">Daejeonella rubra</name>
    <dbReference type="NCBI Taxonomy" id="990371"/>
    <lineage>
        <taxon>Bacteria</taxon>
        <taxon>Pseudomonadati</taxon>
        <taxon>Bacteroidota</taxon>
        <taxon>Sphingobacteriia</taxon>
        <taxon>Sphingobacteriales</taxon>
        <taxon>Sphingobacteriaceae</taxon>
        <taxon>Daejeonella</taxon>
    </lineage>
</organism>
<dbReference type="SUPFAM" id="SSF51735">
    <property type="entry name" value="NAD(P)-binding Rossmann-fold domains"/>
    <property type="match status" value="1"/>
</dbReference>
<dbReference type="OrthoDB" id="9780595at2"/>
<dbReference type="InterPro" id="IPR008030">
    <property type="entry name" value="NmrA-like"/>
</dbReference>
<evidence type="ECO:0000313" key="3">
    <source>
        <dbReference type="Proteomes" id="UP000199226"/>
    </source>
</evidence>
<dbReference type="PANTHER" id="PTHR47129">
    <property type="entry name" value="QUINONE OXIDOREDUCTASE 2"/>
    <property type="match status" value="1"/>
</dbReference>
<keyword evidence="3" id="KW-1185">Reference proteome</keyword>
<dbReference type="CDD" id="cd05269">
    <property type="entry name" value="TMR_SDR_a"/>
    <property type="match status" value="1"/>
</dbReference>
<reference evidence="3" key="1">
    <citation type="submission" date="2016-10" db="EMBL/GenBank/DDBJ databases">
        <authorList>
            <person name="Varghese N."/>
            <person name="Submissions S."/>
        </authorList>
    </citation>
    <scope>NUCLEOTIDE SEQUENCE [LARGE SCALE GENOMIC DNA]</scope>
    <source>
        <strain evidence="3">DSM 24536</strain>
    </source>
</reference>
<dbReference type="Gene3D" id="3.40.50.720">
    <property type="entry name" value="NAD(P)-binding Rossmann-like Domain"/>
    <property type="match status" value="1"/>
</dbReference>
<dbReference type="EMBL" id="FNHH01000031">
    <property type="protein sequence ID" value="SDM97280.1"/>
    <property type="molecule type" value="Genomic_DNA"/>
</dbReference>
<dbReference type="RefSeq" id="WP_090706566.1">
    <property type="nucleotide sequence ID" value="NZ_FNHH01000031.1"/>
</dbReference>
<dbReference type="PANTHER" id="PTHR47129:SF1">
    <property type="entry name" value="NMRA-LIKE DOMAIN-CONTAINING PROTEIN"/>
    <property type="match status" value="1"/>
</dbReference>
<protein>
    <submittedName>
        <fullName evidence="2">NAD(P)H dehydrogenase (Quinone)</fullName>
    </submittedName>
</protein>
<dbReference type="Pfam" id="PF05368">
    <property type="entry name" value="NmrA"/>
    <property type="match status" value="1"/>
</dbReference>
<dbReference type="Proteomes" id="UP000199226">
    <property type="component" value="Unassembled WGS sequence"/>
</dbReference>
<evidence type="ECO:0000259" key="1">
    <source>
        <dbReference type="Pfam" id="PF05368"/>
    </source>
</evidence>
<sequence length="290" mass="31562">MILITGANGHLGSATIEFLLKKNPETPIRALVRTEEKGTAFKEKGVDIAIGDYFNYDSLLAALQGIDTLLLVSSSSITGRYEQHANVIKAAKASGIRHIVYTSVLKSSPESKFSAGIDHVKTEAEVKASGISYTIMGNTYYADFLPMLLGDFKETGTIYYSSGDARVNFATRNDMAEANAVVLSNPSAHQNKVYNITASAAYTFKDIATMLSDIVNKPIQYVEIPLEDLKNGMLQHGLPEDVAVMMTSIAETMKAGEFDYADDTLETLIGHKPLDLKDFLKTVYSPPALT</sequence>
<name>A0A1G9XKJ9_9SPHI</name>
<proteinExistence type="predicted"/>
<dbReference type="STRING" id="990371.SAMN05421813_13119"/>
<dbReference type="AlphaFoldDB" id="A0A1G9XKJ9"/>
<accession>A0A1G9XKJ9</accession>
<evidence type="ECO:0000313" key="2">
    <source>
        <dbReference type="EMBL" id="SDM97280.1"/>
    </source>
</evidence>
<feature type="domain" description="NmrA-like" evidence="1">
    <location>
        <begin position="2"/>
        <end position="276"/>
    </location>
</feature>
<gene>
    <name evidence="2" type="ORF">SAMN05421813_13119</name>
</gene>
<dbReference type="InterPro" id="IPR052718">
    <property type="entry name" value="NmrA-type_oxidoreductase"/>
</dbReference>
<dbReference type="InterPro" id="IPR036291">
    <property type="entry name" value="NAD(P)-bd_dom_sf"/>
</dbReference>